<protein>
    <recommendedName>
        <fullName evidence="6">MYND-type domain-containing protein</fullName>
    </recommendedName>
</protein>
<keyword evidence="3" id="KW-0862">Zinc</keyword>
<feature type="compositionally biased region" description="Polar residues" evidence="5">
    <location>
        <begin position="67"/>
        <end position="83"/>
    </location>
</feature>
<proteinExistence type="predicted"/>
<feature type="non-terminal residue" evidence="7">
    <location>
        <position position="272"/>
    </location>
</feature>
<accession>A0ABV2AJF0</accession>
<feature type="domain" description="MYND-type" evidence="6">
    <location>
        <begin position="6"/>
        <end position="49"/>
    </location>
</feature>
<organism evidence="7 8">
    <name type="scientific">Bonamia ostreae</name>
    <dbReference type="NCBI Taxonomy" id="126728"/>
    <lineage>
        <taxon>Eukaryota</taxon>
        <taxon>Sar</taxon>
        <taxon>Rhizaria</taxon>
        <taxon>Endomyxa</taxon>
        <taxon>Ascetosporea</taxon>
        <taxon>Haplosporida</taxon>
        <taxon>Bonamia</taxon>
    </lineage>
</organism>
<feature type="region of interest" description="Disordered" evidence="5">
    <location>
        <begin position="53"/>
        <end position="83"/>
    </location>
</feature>
<evidence type="ECO:0000259" key="6">
    <source>
        <dbReference type="PROSITE" id="PS50865"/>
    </source>
</evidence>
<dbReference type="InterPro" id="IPR002893">
    <property type="entry name" value="Znf_MYND"/>
</dbReference>
<dbReference type="EMBL" id="JBDODL010000308">
    <property type="protein sequence ID" value="MES1919493.1"/>
    <property type="molecule type" value="Genomic_DNA"/>
</dbReference>
<comment type="caution">
    <text evidence="7">The sequence shown here is derived from an EMBL/GenBank/DDBJ whole genome shotgun (WGS) entry which is preliminary data.</text>
</comment>
<dbReference type="SUPFAM" id="SSF144232">
    <property type="entry name" value="HIT/MYND zinc finger-like"/>
    <property type="match status" value="1"/>
</dbReference>
<dbReference type="Pfam" id="PF01753">
    <property type="entry name" value="zf-MYND"/>
    <property type="match status" value="1"/>
</dbReference>
<evidence type="ECO:0000256" key="1">
    <source>
        <dbReference type="ARBA" id="ARBA00022723"/>
    </source>
</evidence>
<dbReference type="Proteomes" id="UP001439008">
    <property type="component" value="Unassembled WGS sequence"/>
</dbReference>
<evidence type="ECO:0000256" key="2">
    <source>
        <dbReference type="ARBA" id="ARBA00022771"/>
    </source>
</evidence>
<gene>
    <name evidence="7" type="ORF">MHBO_001316</name>
</gene>
<evidence type="ECO:0000256" key="5">
    <source>
        <dbReference type="SAM" id="MobiDB-lite"/>
    </source>
</evidence>
<dbReference type="PROSITE" id="PS50865">
    <property type="entry name" value="ZF_MYND_2"/>
    <property type="match status" value="1"/>
</dbReference>
<evidence type="ECO:0000256" key="4">
    <source>
        <dbReference type="PROSITE-ProRule" id="PRU00134"/>
    </source>
</evidence>
<keyword evidence="1" id="KW-0479">Metal-binding</keyword>
<evidence type="ECO:0000313" key="7">
    <source>
        <dbReference type="EMBL" id="MES1919493.1"/>
    </source>
</evidence>
<evidence type="ECO:0000313" key="8">
    <source>
        <dbReference type="Proteomes" id="UP001439008"/>
    </source>
</evidence>
<keyword evidence="8" id="KW-1185">Reference proteome</keyword>
<reference evidence="7 8" key="1">
    <citation type="journal article" date="2024" name="BMC Biol.">
        <title>Comparative genomics of Ascetosporea gives new insight into the evolutionary basis for animal parasitism in Rhizaria.</title>
        <authorList>
            <person name="Hiltunen Thoren M."/>
            <person name="Onut-Brannstrom I."/>
            <person name="Alfjorden A."/>
            <person name="Peckova H."/>
            <person name="Swords F."/>
            <person name="Hooper C."/>
            <person name="Holzer A.S."/>
            <person name="Bass D."/>
            <person name="Burki F."/>
        </authorList>
    </citation>
    <scope>NUCLEOTIDE SEQUENCE [LARGE SCALE GENOMIC DNA]</scope>
    <source>
        <strain evidence="7">20-A016</strain>
    </source>
</reference>
<keyword evidence="2 4" id="KW-0863">Zinc-finger</keyword>
<name>A0ABV2AJF0_9EUKA</name>
<sequence length="272" mass="31890">MGSYRCFNCSKEAFEFILRCCRPPEFGKEVVYCCEKCQIENWPKHKKICERNKKPKKTALPNKPRKQSLNGSPITDSTSKSALKQTILHNETTSEKDDLELEDVLKYAQNENLIKDEFELIKEIEKDKMCLKNAQFDFKPIFEQTDEEKAIETQNKEQFSLIKNNDSSSEEKPIQWHRPQTDNSRKLQVAVMSKENGMKHIILRYIFNKLKNGDFEPIDFNLEHIDSTFEASFDILENYEDFLLISRRNDSINNFAAITFEADFSPISDQIF</sequence>
<dbReference type="Gene3D" id="6.10.140.2220">
    <property type="match status" value="1"/>
</dbReference>
<evidence type="ECO:0000256" key="3">
    <source>
        <dbReference type="ARBA" id="ARBA00022833"/>
    </source>
</evidence>